<comment type="caution">
    <text evidence="1">The sequence shown here is derived from an EMBL/GenBank/DDBJ whole genome shotgun (WGS) entry which is preliminary data.</text>
</comment>
<protein>
    <submittedName>
        <fullName evidence="1">Uncharacterized protein</fullName>
    </submittedName>
</protein>
<dbReference type="EMBL" id="JAHYIQ010000021">
    <property type="protein sequence ID" value="KAK1123228.1"/>
    <property type="molecule type" value="Genomic_DNA"/>
</dbReference>
<organism evidence="1 2">
    <name type="scientific">Melipona bicolor</name>
    <dbReference type="NCBI Taxonomy" id="60889"/>
    <lineage>
        <taxon>Eukaryota</taxon>
        <taxon>Metazoa</taxon>
        <taxon>Ecdysozoa</taxon>
        <taxon>Arthropoda</taxon>
        <taxon>Hexapoda</taxon>
        <taxon>Insecta</taxon>
        <taxon>Pterygota</taxon>
        <taxon>Neoptera</taxon>
        <taxon>Endopterygota</taxon>
        <taxon>Hymenoptera</taxon>
        <taxon>Apocrita</taxon>
        <taxon>Aculeata</taxon>
        <taxon>Apoidea</taxon>
        <taxon>Anthophila</taxon>
        <taxon>Apidae</taxon>
        <taxon>Melipona</taxon>
    </lineage>
</organism>
<evidence type="ECO:0000313" key="2">
    <source>
        <dbReference type="Proteomes" id="UP001177670"/>
    </source>
</evidence>
<name>A0AA40FPZ4_9HYME</name>
<dbReference type="AlphaFoldDB" id="A0AA40FPZ4"/>
<proteinExistence type="predicted"/>
<reference evidence="1" key="1">
    <citation type="submission" date="2021-10" db="EMBL/GenBank/DDBJ databases">
        <title>Melipona bicolor Genome sequencing and assembly.</title>
        <authorList>
            <person name="Araujo N.S."/>
            <person name="Arias M.C."/>
        </authorList>
    </citation>
    <scope>NUCLEOTIDE SEQUENCE</scope>
    <source>
        <strain evidence="1">USP_2M_L1-L4_2017</strain>
        <tissue evidence="1">Whole body</tissue>
    </source>
</reference>
<keyword evidence="2" id="KW-1185">Reference proteome</keyword>
<sequence>MSKEIPGKNFTSQEILKPTAKLQQINPVNTVIGLIKKRKINATNQDTDMDMANTNAQEETWLQEIPTSNRYSIFYETDPTNTSTNFYKLK</sequence>
<evidence type="ECO:0000313" key="1">
    <source>
        <dbReference type="EMBL" id="KAK1123228.1"/>
    </source>
</evidence>
<accession>A0AA40FPZ4</accession>
<dbReference type="Proteomes" id="UP001177670">
    <property type="component" value="Unassembled WGS sequence"/>
</dbReference>
<gene>
    <name evidence="1" type="ORF">K0M31_008861</name>
</gene>